<evidence type="ECO:0000256" key="1">
    <source>
        <dbReference type="ARBA" id="ARBA00004196"/>
    </source>
</evidence>
<dbReference type="EnsemblBacteria" id="ABF41945">
    <property type="protein sequence ID" value="ABF41945"/>
    <property type="gene ID" value="Acid345_2944"/>
</dbReference>
<dbReference type="GO" id="GO:0045333">
    <property type="term" value="P:cellular respiration"/>
    <property type="evidence" value="ECO:0007669"/>
    <property type="project" value="InterPro"/>
</dbReference>
<dbReference type="InterPro" id="IPR017900">
    <property type="entry name" value="4Fe4S_Fe_S_CS"/>
</dbReference>
<feature type="binding site" evidence="7">
    <location>
        <position position="122"/>
    </location>
    <ligand>
        <name>[4Fe-4S] cluster</name>
        <dbReference type="ChEBI" id="CHEBI:49883"/>
        <label>2</label>
    </ligand>
</feature>
<dbReference type="HOGENOM" id="CLU_043374_0_0_0"/>
<dbReference type="CDD" id="cd10561">
    <property type="entry name" value="HybA_like"/>
    <property type="match status" value="1"/>
</dbReference>
<protein>
    <submittedName>
        <fullName evidence="9">4Fe-4S ferredoxin, iron-sulfur binding protein</fullName>
    </submittedName>
</protein>
<dbReference type="OrthoDB" id="9810688at2"/>
<proteinExistence type="predicted"/>
<evidence type="ECO:0000313" key="10">
    <source>
        <dbReference type="Proteomes" id="UP000002432"/>
    </source>
</evidence>
<feature type="binding site" evidence="7">
    <location>
        <position position="58"/>
    </location>
    <ligand>
        <name>[4Fe-4S] cluster</name>
        <dbReference type="ChEBI" id="CHEBI:49883"/>
        <label>3</label>
    </ligand>
</feature>
<feature type="binding site" evidence="7">
    <location>
        <position position="70"/>
    </location>
    <ligand>
        <name>[4Fe-4S] cluster</name>
        <dbReference type="ChEBI" id="CHEBI:49883"/>
        <label>4</label>
    </ligand>
</feature>
<dbReference type="KEGG" id="aba:Acid345_2944"/>
<dbReference type="EMBL" id="CP000360">
    <property type="protein sequence ID" value="ABF41945.1"/>
    <property type="molecule type" value="Genomic_DNA"/>
</dbReference>
<feature type="binding site" evidence="7">
    <location>
        <position position="24"/>
    </location>
    <ligand>
        <name>[4Fe-4S] cluster</name>
        <dbReference type="ChEBI" id="CHEBI:49883"/>
        <label>2</label>
    </ligand>
</feature>
<feature type="domain" description="4Fe-4S ferredoxin-type" evidence="8">
    <location>
        <begin position="5"/>
        <end position="35"/>
    </location>
</feature>
<keyword evidence="2 7" id="KW-0004">4Fe-4S</keyword>
<dbReference type="InterPro" id="IPR014603">
    <property type="entry name" value="Formate_DH_Fe-S_su"/>
</dbReference>
<dbReference type="GO" id="GO:0046872">
    <property type="term" value="F:metal ion binding"/>
    <property type="evidence" value="ECO:0007669"/>
    <property type="project" value="UniProtKB-KW"/>
</dbReference>
<dbReference type="SUPFAM" id="SSF54862">
    <property type="entry name" value="4Fe-4S ferredoxins"/>
    <property type="match status" value="1"/>
</dbReference>
<evidence type="ECO:0000256" key="7">
    <source>
        <dbReference type="PIRSR" id="PIRSR036298-50"/>
    </source>
</evidence>
<evidence type="ECO:0000256" key="6">
    <source>
        <dbReference type="ARBA" id="ARBA00023014"/>
    </source>
</evidence>
<feature type="binding site" evidence="7">
    <location>
        <position position="138"/>
    </location>
    <ligand>
        <name>[4Fe-4S] cluster</name>
        <dbReference type="ChEBI" id="CHEBI:49883"/>
        <label>1</label>
    </ligand>
</feature>
<accession>Q1IMF5</accession>
<reference evidence="9 10" key="1">
    <citation type="journal article" date="2009" name="Appl. Environ. Microbiol.">
        <title>Three genomes from the phylum Acidobacteria provide insight into the lifestyles of these microorganisms in soils.</title>
        <authorList>
            <person name="Ward N.L."/>
            <person name="Challacombe J.F."/>
            <person name="Janssen P.H."/>
            <person name="Henrissat B."/>
            <person name="Coutinho P.M."/>
            <person name="Wu M."/>
            <person name="Xie G."/>
            <person name="Haft D.H."/>
            <person name="Sait M."/>
            <person name="Badger J."/>
            <person name="Barabote R.D."/>
            <person name="Bradley B."/>
            <person name="Brettin T.S."/>
            <person name="Brinkac L.M."/>
            <person name="Bruce D."/>
            <person name="Creasy T."/>
            <person name="Daugherty S.C."/>
            <person name="Davidsen T.M."/>
            <person name="DeBoy R.T."/>
            <person name="Detter J.C."/>
            <person name="Dodson R.J."/>
            <person name="Durkin A.S."/>
            <person name="Ganapathy A."/>
            <person name="Gwinn-Giglio M."/>
            <person name="Han C.S."/>
            <person name="Khouri H."/>
            <person name="Kiss H."/>
            <person name="Kothari S.P."/>
            <person name="Madupu R."/>
            <person name="Nelson K.E."/>
            <person name="Nelson W.C."/>
            <person name="Paulsen I."/>
            <person name="Penn K."/>
            <person name="Ren Q."/>
            <person name="Rosovitz M.J."/>
            <person name="Selengut J.D."/>
            <person name="Shrivastava S."/>
            <person name="Sullivan S.A."/>
            <person name="Tapia R."/>
            <person name="Thompson L.S."/>
            <person name="Watkins K.L."/>
            <person name="Yang Q."/>
            <person name="Yu C."/>
            <person name="Zafar N."/>
            <person name="Zhou L."/>
            <person name="Kuske C.R."/>
        </authorList>
    </citation>
    <scope>NUCLEOTIDE SEQUENCE [LARGE SCALE GENOMIC DNA]</scope>
    <source>
        <strain evidence="9 10">Ellin345</strain>
    </source>
</reference>
<gene>
    <name evidence="9" type="ordered locus">Acid345_2944</name>
</gene>
<dbReference type="PANTHER" id="PTHR43545:SF4">
    <property type="entry name" value="IRON-SULFUR PROTEIN"/>
    <property type="match status" value="1"/>
</dbReference>
<feature type="binding site" evidence="7">
    <location>
        <position position="119"/>
    </location>
    <ligand>
        <name>[4Fe-4S] cluster</name>
        <dbReference type="ChEBI" id="CHEBI:49883"/>
        <label>2</label>
    </ligand>
</feature>
<dbReference type="Gene3D" id="3.30.70.20">
    <property type="match status" value="2"/>
</dbReference>
<dbReference type="PROSITE" id="PS51379">
    <property type="entry name" value="4FE4S_FER_2"/>
    <property type="match status" value="3"/>
</dbReference>
<evidence type="ECO:0000256" key="3">
    <source>
        <dbReference type="ARBA" id="ARBA00022723"/>
    </source>
</evidence>
<feature type="binding site" evidence="7">
    <location>
        <position position="20"/>
    </location>
    <ligand>
        <name>[4Fe-4S] cluster</name>
        <dbReference type="ChEBI" id="CHEBI:49883"/>
        <label>1</label>
    </ligand>
</feature>
<feature type="binding site" evidence="7">
    <location>
        <position position="17"/>
    </location>
    <ligand>
        <name>[4Fe-4S] cluster</name>
        <dbReference type="ChEBI" id="CHEBI:49883"/>
        <label>1</label>
    </ligand>
</feature>
<sequence>MEKQFALLIDVKSCIGCQACEQACQTVHNFPVQHEADLSYTALTVVQEKGGRNVRKLCMHCQDPTCASACPVGALQKNSFGPVTYDADKCIGCRYCMVACPYSVPRYEWTKLAPFVKKCDMCAERVKQGKQTACAEACPASATVFGTRTEMLAEAWKRLRDDPSYVQRIYGTEELGGTSVFYISDVEFEKLGFKPTSQDRVPLRTLTATAMGDAPMVVTVGGSILAGLYWVTQRRKEVALSEALERDQKNDKGGR</sequence>
<feature type="domain" description="4Fe-4S ferredoxin-type" evidence="8">
    <location>
        <begin position="48"/>
        <end position="80"/>
    </location>
</feature>
<dbReference type="Pfam" id="PF13247">
    <property type="entry name" value="Fer4_11"/>
    <property type="match status" value="1"/>
</dbReference>
<evidence type="ECO:0000259" key="8">
    <source>
        <dbReference type="PROSITE" id="PS51379"/>
    </source>
</evidence>
<keyword evidence="6 7" id="KW-0411">Iron-sulfur</keyword>
<dbReference type="PIRSF" id="PIRSF036298">
    <property type="entry name" value="FDH_4Fe4S"/>
    <property type="match status" value="1"/>
</dbReference>
<feature type="binding site" evidence="7">
    <location>
        <position position="96"/>
    </location>
    <ligand>
        <name>[4Fe-4S] cluster</name>
        <dbReference type="ChEBI" id="CHEBI:49883"/>
        <label>4</label>
    </ligand>
</feature>
<dbReference type="AlphaFoldDB" id="Q1IMF5"/>
<keyword evidence="5 7" id="KW-0408">Iron</keyword>
<dbReference type="RefSeq" id="WP_011523746.1">
    <property type="nucleotide sequence ID" value="NC_008009.1"/>
</dbReference>
<comment type="subcellular location">
    <subcellularLocation>
        <location evidence="1">Cell envelope</location>
    </subcellularLocation>
</comment>
<feature type="binding site" evidence="7">
    <location>
        <position position="134"/>
    </location>
    <ligand>
        <name>[4Fe-4S] cluster</name>
        <dbReference type="ChEBI" id="CHEBI:49883"/>
        <label>2</label>
    </ligand>
</feature>
<evidence type="ECO:0000256" key="4">
    <source>
        <dbReference type="ARBA" id="ARBA00022737"/>
    </source>
</evidence>
<keyword evidence="4" id="KW-0677">Repeat</keyword>
<name>Q1IMF5_KORVE</name>
<feature type="binding site" evidence="7">
    <location>
        <position position="93"/>
    </location>
    <ligand>
        <name>[4Fe-4S] cluster</name>
        <dbReference type="ChEBI" id="CHEBI:49883"/>
        <label>4</label>
    </ligand>
</feature>
<keyword evidence="10" id="KW-1185">Reference proteome</keyword>
<organism evidence="9 10">
    <name type="scientific">Koribacter versatilis (strain Ellin345)</name>
    <dbReference type="NCBI Taxonomy" id="204669"/>
    <lineage>
        <taxon>Bacteria</taxon>
        <taxon>Pseudomonadati</taxon>
        <taxon>Acidobacteriota</taxon>
        <taxon>Terriglobia</taxon>
        <taxon>Terriglobales</taxon>
        <taxon>Candidatus Korobacteraceae</taxon>
        <taxon>Candidatus Korobacter</taxon>
    </lineage>
</organism>
<dbReference type="PROSITE" id="PS00198">
    <property type="entry name" value="4FE4S_FER_1"/>
    <property type="match status" value="1"/>
</dbReference>
<evidence type="ECO:0000313" key="9">
    <source>
        <dbReference type="EMBL" id="ABF41945.1"/>
    </source>
</evidence>
<dbReference type="GO" id="GO:0015944">
    <property type="term" value="P:formate oxidation"/>
    <property type="evidence" value="ECO:0007669"/>
    <property type="project" value="InterPro"/>
</dbReference>
<dbReference type="eggNOG" id="COG0437">
    <property type="taxonomic scope" value="Bacteria"/>
</dbReference>
<feature type="binding site" evidence="7">
    <location>
        <position position="66"/>
    </location>
    <ligand>
        <name>[4Fe-4S] cluster</name>
        <dbReference type="ChEBI" id="CHEBI:49883"/>
        <label>3</label>
    </ligand>
</feature>
<feature type="domain" description="4Fe-4S ferredoxin-type" evidence="8">
    <location>
        <begin position="81"/>
        <end position="110"/>
    </location>
</feature>
<evidence type="ECO:0000256" key="2">
    <source>
        <dbReference type="ARBA" id="ARBA00022485"/>
    </source>
</evidence>
<dbReference type="Proteomes" id="UP000002432">
    <property type="component" value="Chromosome"/>
</dbReference>
<dbReference type="GO" id="GO:0030313">
    <property type="term" value="C:cell envelope"/>
    <property type="evidence" value="ECO:0007669"/>
    <property type="project" value="UniProtKB-SubCell"/>
</dbReference>
<comment type="cofactor">
    <cofactor evidence="7">
        <name>[4Fe-4S] cluster</name>
        <dbReference type="ChEBI" id="CHEBI:49883"/>
    </cofactor>
    <text evidence="7">Binds 4 [4Fe-4S] clusters per subunit.</text>
</comment>
<keyword evidence="3 7" id="KW-0479">Metal-binding</keyword>
<dbReference type="STRING" id="204669.Acid345_2944"/>
<dbReference type="PANTHER" id="PTHR43545">
    <property type="entry name" value="FORMATE DEHYDROGENASE, NITRATE-INDUCIBLE, IRON-SULFUR SUBUNIT"/>
    <property type="match status" value="1"/>
</dbReference>
<feature type="binding site" evidence="7">
    <location>
        <position position="90"/>
    </location>
    <ligand>
        <name>[4Fe-4S] cluster</name>
        <dbReference type="ChEBI" id="CHEBI:49883"/>
        <label>4</label>
    </ligand>
</feature>
<feature type="binding site" evidence="7">
    <location>
        <position position="100"/>
    </location>
    <ligand>
        <name>[4Fe-4S] cluster</name>
        <dbReference type="ChEBI" id="CHEBI:49883"/>
        <label>3</label>
    </ligand>
</feature>
<feature type="binding site" evidence="7">
    <location>
        <position position="14"/>
    </location>
    <ligand>
        <name>[4Fe-4S] cluster</name>
        <dbReference type="ChEBI" id="CHEBI:49883"/>
        <label>1</label>
    </ligand>
</feature>
<dbReference type="InterPro" id="IPR017896">
    <property type="entry name" value="4Fe4S_Fe-S-bd"/>
</dbReference>
<dbReference type="GO" id="GO:0051539">
    <property type="term" value="F:4 iron, 4 sulfur cluster binding"/>
    <property type="evidence" value="ECO:0007669"/>
    <property type="project" value="UniProtKB-KW"/>
</dbReference>
<dbReference type="InterPro" id="IPR051555">
    <property type="entry name" value="FDH_Electron_Transfer_Unit"/>
</dbReference>
<feature type="binding site" evidence="7">
    <location>
        <position position="61"/>
    </location>
    <ligand>
        <name>[4Fe-4S] cluster</name>
        <dbReference type="ChEBI" id="CHEBI:49883"/>
        <label>3</label>
    </ligand>
</feature>
<evidence type="ECO:0000256" key="5">
    <source>
        <dbReference type="ARBA" id="ARBA00023004"/>
    </source>
</evidence>